<dbReference type="SUPFAM" id="SSF47413">
    <property type="entry name" value="lambda repressor-like DNA-binding domains"/>
    <property type="match status" value="1"/>
</dbReference>
<dbReference type="GO" id="GO:0003677">
    <property type="term" value="F:DNA binding"/>
    <property type="evidence" value="ECO:0007669"/>
    <property type="project" value="InterPro"/>
</dbReference>
<sequence length="59" mass="6736">MKQDVIREDLKNYLKENGIKSKFIAQKIGLSEGMISYFINGKKRLSSANLILISNIIYS</sequence>
<protein>
    <submittedName>
        <fullName evidence="2">Transcriptional regulator with XRE-family HTH domain</fullName>
    </submittedName>
</protein>
<dbReference type="InterPro" id="IPR001387">
    <property type="entry name" value="Cro/C1-type_HTH"/>
</dbReference>
<comment type="caution">
    <text evidence="2">The sequence shown here is derived from an EMBL/GenBank/DDBJ whole genome shotgun (WGS) entry which is preliminary data.</text>
</comment>
<gene>
    <name evidence="2" type="ORF">DFH45_000599</name>
</gene>
<dbReference type="Gene3D" id="1.10.260.40">
    <property type="entry name" value="lambda repressor-like DNA-binding domains"/>
    <property type="match status" value="1"/>
</dbReference>
<dbReference type="CDD" id="cd00093">
    <property type="entry name" value="HTH_XRE"/>
    <property type="match status" value="1"/>
</dbReference>
<dbReference type="InterPro" id="IPR010982">
    <property type="entry name" value="Lambda_DNA-bd_dom_sf"/>
</dbReference>
<proteinExistence type="predicted"/>
<organism evidence="2 3">
    <name type="scientific">Clostridium beijerinckii</name>
    <name type="common">Clostridium MP</name>
    <dbReference type="NCBI Taxonomy" id="1520"/>
    <lineage>
        <taxon>Bacteria</taxon>
        <taxon>Bacillati</taxon>
        <taxon>Bacillota</taxon>
        <taxon>Clostridia</taxon>
        <taxon>Eubacteriales</taxon>
        <taxon>Clostridiaceae</taxon>
        <taxon>Clostridium</taxon>
    </lineage>
</organism>
<dbReference type="Proteomes" id="UP000821656">
    <property type="component" value="Unassembled WGS sequence"/>
</dbReference>
<dbReference type="EMBL" id="JABSXK010000001">
    <property type="protein sequence ID" value="NRV07636.1"/>
    <property type="molecule type" value="Genomic_DNA"/>
</dbReference>
<evidence type="ECO:0000313" key="2">
    <source>
        <dbReference type="EMBL" id="NRV07636.1"/>
    </source>
</evidence>
<dbReference type="Pfam" id="PF01381">
    <property type="entry name" value="HTH_3"/>
    <property type="match status" value="1"/>
</dbReference>
<name>A0A9Q5CDN6_CLOBE</name>
<dbReference type="RefSeq" id="WP_077305477.1">
    <property type="nucleotide sequence ID" value="NZ_CP016090.1"/>
</dbReference>
<reference evidence="2" key="1">
    <citation type="submission" date="2020-05" db="EMBL/GenBank/DDBJ databases">
        <title>Genomic insights into acetone-butanol-ethanol (ABE) fermentation by sequencing solventogenic clostridia strains.</title>
        <authorList>
            <person name="Brown S."/>
        </authorList>
    </citation>
    <scope>NUCLEOTIDE SEQUENCE</scope>
    <source>
        <strain evidence="2">DJ126</strain>
    </source>
</reference>
<evidence type="ECO:0000313" key="3">
    <source>
        <dbReference type="Proteomes" id="UP000821656"/>
    </source>
</evidence>
<dbReference type="AlphaFoldDB" id="A0A9Q5CDN6"/>
<feature type="domain" description="HTH cro/C1-type" evidence="1">
    <location>
        <begin position="10"/>
        <end position="56"/>
    </location>
</feature>
<dbReference type="PROSITE" id="PS50943">
    <property type="entry name" value="HTH_CROC1"/>
    <property type="match status" value="1"/>
</dbReference>
<accession>A0A9Q5CDN6</accession>
<evidence type="ECO:0000259" key="1">
    <source>
        <dbReference type="PROSITE" id="PS50943"/>
    </source>
</evidence>